<dbReference type="InterPro" id="IPR041479">
    <property type="entry name" value="TetR_CgmR_C"/>
</dbReference>
<dbReference type="Pfam" id="PF17937">
    <property type="entry name" value="TetR_C_28"/>
    <property type="match status" value="1"/>
</dbReference>
<gene>
    <name evidence="6" type="ORF">SAMEA1982600_01084</name>
</gene>
<keyword evidence="1" id="KW-0805">Transcription regulation</keyword>
<feature type="domain" description="HTH tetR-type" evidence="5">
    <location>
        <begin position="6"/>
        <end position="66"/>
    </location>
</feature>
<evidence type="ECO:0000313" key="7">
    <source>
        <dbReference type="Proteomes" id="UP000077037"/>
    </source>
</evidence>
<evidence type="ECO:0000259" key="5">
    <source>
        <dbReference type="PROSITE" id="PS50977"/>
    </source>
</evidence>
<dbReference type="InterPro" id="IPR009057">
    <property type="entry name" value="Homeodomain-like_sf"/>
</dbReference>
<dbReference type="Gene3D" id="1.10.357.10">
    <property type="entry name" value="Tetracycline Repressor, domain 2"/>
    <property type="match status" value="1"/>
</dbReference>
<sequence>MARPRTIDREHLLDVAQALVADAGTGALTFGALARAAGLAKASVQSVFGTREALIEAILDRWMQFDETRFAAAVAPDADKRTRIRAHVRLLGAEKAEDSRRVAALMVALASADHRAGSVVQWYRQRIDAFSVDSAEDRLLRIAFLAADGAFFVRHLANYPMNDALWNDIHRDIDALLQGELPEAGATA</sequence>
<organism evidence="6 7">
    <name type="scientific">Bordetella ansorpii</name>
    <dbReference type="NCBI Taxonomy" id="288768"/>
    <lineage>
        <taxon>Bacteria</taxon>
        <taxon>Pseudomonadati</taxon>
        <taxon>Pseudomonadota</taxon>
        <taxon>Betaproteobacteria</taxon>
        <taxon>Burkholderiales</taxon>
        <taxon>Alcaligenaceae</taxon>
        <taxon>Bordetella</taxon>
    </lineage>
</organism>
<feature type="DNA-binding region" description="H-T-H motif" evidence="4">
    <location>
        <begin position="29"/>
        <end position="48"/>
    </location>
</feature>
<dbReference type="AlphaFoldDB" id="A0A157M8V8"/>
<dbReference type="PANTHER" id="PTHR47506">
    <property type="entry name" value="TRANSCRIPTIONAL REGULATORY PROTEIN"/>
    <property type="match status" value="1"/>
</dbReference>
<keyword evidence="3" id="KW-0804">Transcription</keyword>
<dbReference type="PANTHER" id="PTHR47506:SF1">
    <property type="entry name" value="HTH-TYPE TRANSCRIPTIONAL REGULATOR YJDC"/>
    <property type="match status" value="1"/>
</dbReference>
<evidence type="ECO:0000256" key="3">
    <source>
        <dbReference type="ARBA" id="ARBA00023163"/>
    </source>
</evidence>
<dbReference type="EMBL" id="FKBS01000012">
    <property type="protein sequence ID" value="SAI05240.1"/>
    <property type="molecule type" value="Genomic_DNA"/>
</dbReference>
<evidence type="ECO:0000313" key="6">
    <source>
        <dbReference type="EMBL" id="SAI05240.1"/>
    </source>
</evidence>
<accession>A0A157M8V8</accession>
<dbReference type="GO" id="GO:0003677">
    <property type="term" value="F:DNA binding"/>
    <property type="evidence" value="ECO:0007669"/>
    <property type="project" value="UniProtKB-UniRule"/>
</dbReference>
<dbReference type="Pfam" id="PF00440">
    <property type="entry name" value="TetR_N"/>
    <property type="match status" value="1"/>
</dbReference>
<name>A0A157M8V8_9BORD</name>
<dbReference type="RefSeq" id="WP_066409676.1">
    <property type="nucleotide sequence ID" value="NZ_FKBS01000012.1"/>
</dbReference>
<dbReference type="SUPFAM" id="SSF46689">
    <property type="entry name" value="Homeodomain-like"/>
    <property type="match status" value="1"/>
</dbReference>
<reference evidence="6 7" key="1">
    <citation type="submission" date="2016-03" db="EMBL/GenBank/DDBJ databases">
        <authorList>
            <consortium name="Pathogen Informatics"/>
        </authorList>
    </citation>
    <scope>NUCLEOTIDE SEQUENCE [LARGE SCALE GENOMIC DNA]</scope>
    <source>
        <strain evidence="6 7">NCTC13364</strain>
    </source>
</reference>
<dbReference type="OrthoDB" id="9809772at2"/>
<evidence type="ECO:0000256" key="2">
    <source>
        <dbReference type="ARBA" id="ARBA00023125"/>
    </source>
</evidence>
<evidence type="ECO:0000256" key="1">
    <source>
        <dbReference type="ARBA" id="ARBA00023015"/>
    </source>
</evidence>
<dbReference type="InterPro" id="IPR001647">
    <property type="entry name" value="HTH_TetR"/>
</dbReference>
<evidence type="ECO:0000256" key="4">
    <source>
        <dbReference type="PROSITE-ProRule" id="PRU00335"/>
    </source>
</evidence>
<protein>
    <submittedName>
        <fullName evidence="6">Transcriptional regulator</fullName>
    </submittedName>
</protein>
<dbReference type="Proteomes" id="UP000077037">
    <property type="component" value="Unassembled WGS sequence"/>
</dbReference>
<proteinExistence type="predicted"/>
<dbReference type="PROSITE" id="PS50977">
    <property type="entry name" value="HTH_TETR_2"/>
    <property type="match status" value="1"/>
</dbReference>
<keyword evidence="2 4" id="KW-0238">DNA-binding</keyword>